<organism evidence="1 2">
    <name type="scientific">Violaceomyces palustris</name>
    <dbReference type="NCBI Taxonomy" id="1673888"/>
    <lineage>
        <taxon>Eukaryota</taxon>
        <taxon>Fungi</taxon>
        <taxon>Dikarya</taxon>
        <taxon>Basidiomycota</taxon>
        <taxon>Ustilaginomycotina</taxon>
        <taxon>Ustilaginomycetes</taxon>
        <taxon>Violaceomycetales</taxon>
        <taxon>Violaceomycetaceae</taxon>
        <taxon>Violaceomyces</taxon>
    </lineage>
</organism>
<evidence type="ECO:0000313" key="2">
    <source>
        <dbReference type="Proteomes" id="UP000245626"/>
    </source>
</evidence>
<name>A0ACD0NNS6_9BASI</name>
<dbReference type="EMBL" id="KZ820425">
    <property type="protein sequence ID" value="PWN47461.1"/>
    <property type="molecule type" value="Genomic_DNA"/>
</dbReference>
<gene>
    <name evidence="1" type="ORF">IE53DRAFT_390409</name>
</gene>
<sequence>MSRSRLTKIGSGRIGRRGKKERTKGRRAEIGIVIVTTLHFISAPLRPAQSFAFQPHPTAQVPCPFLPTNPPLSKLPPPTPFILSNMIVRQGRAALSSAPPKEVIFISRIERRRENDGGAGSIIRSILIWTLNDWWAAFEGALVGVTFVWLPEGYPSPLSS</sequence>
<proteinExistence type="predicted"/>
<protein>
    <submittedName>
        <fullName evidence="1">Uncharacterized protein</fullName>
    </submittedName>
</protein>
<keyword evidence="2" id="KW-1185">Reference proteome</keyword>
<reference evidence="1 2" key="1">
    <citation type="journal article" date="2018" name="Mol. Biol. Evol.">
        <title>Broad Genomic Sampling Reveals a Smut Pathogenic Ancestry of the Fungal Clade Ustilaginomycotina.</title>
        <authorList>
            <person name="Kijpornyongpan T."/>
            <person name="Mondo S.J."/>
            <person name="Barry K."/>
            <person name="Sandor L."/>
            <person name="Lee J."/>
            <person name="Lipzen A."/>
            <person name="Pangilinan J."/>
            <person name="LaButti K."/>
            <person name="Hainaut M."/>
            <person name="Henrissat B."/>
            <person name="Grigoriev I.V."/>
            <person name="Spatafora J.W."/>
            <person name="Aime M.C."/>
        </authorList>
    </citation>
    <scope>NUCLEOTIDE SEQUENCE [LARGE SCALE GENOMIC DNA]</scope>
    <source>
        <strain evidence="1 2">SA 807</strain>
    </source>
</reference>
<evidence type="ECO:0000313" key="1">
    <source>
        <dbReference type="EMBL" id="PWN47461.1"/>
    </source>
</evidence>
<dbReference type="Proteomes" id="UP000245626">
    <property type="component" value="Unassembled WGS sequence"/>
</dbReference>
<accession>A0ACD0NNS6</accession>